<reference evidence="9" key="1">
    <citation type="journal article" date="2023" name="Commun. Biol.">
        <title>Genome analysis of Parmales, the sister group of diatoms, reveals the evolutionary specialization of diatoms from phago-mixotrophs to photoautotrophs.</title>
        <authorList>
            <person name="Ban H."/>
            <person name="Sato S."/>
            <person name="Yoshikawa S."/>
            <person name="Yamada K."/>
            <person name="Nakamura Y."/>
            <person name="Ichinomiya M."/>
            <person name="Sato N."/>
            <person name="Blanc-Mathieu R."/>
            <person name="Endo H."/>
            <person name="Kuwata A."/>
            <person name="Ogata H."/>
        </authorList>
    </citation>
    <scope>NUCLEOTIDE SEQUENCE [LARGE SCALE GENOMIC DNA]</scope>
    <source>
        <strain evidence="9">NIES 3699</strain>
    </source>
</reference>
<comment type="caution">
    <text evidence="8">The sequence shown here is derived from an EMBL/GenBank/DDBJ whole genome shotgun (WGS) entry which is preliminary data.</text>
</comment>
<gene>
    <name evidence="8" type="ORF">TrVE_jg7138</name>
</gene>
<dbReference type="Pfam" id="PF02319">
    <property type="entry name" value="WHD_E2F_TDP"/>
    <property type="match status" value="2"/>
</dbReference>
<evidence type="ECO:0000259" key="7">
    <source>
        <dbReference type="SMART" id="SM01372"/>
    </source>
</evidence>
<evidence type="ECO:0000256" key="4">
    <source>
        <dbReference type="ARBA" id="ARBA00023163"/>
    </source>
</evidence>
<dbReference type="GO" id="GO:0090575">
    <property type="term" value="C:RNA polymerase II transcription regulator complex"/>
    <property type="evidence" value="ECO:0007669"/>
    <property type="project" value="TreeGrafter"/>
</dbReference>
<feature type="domain" description="E2F/DP family winged-helix DNA-binding" evidence="7">
    <location>
        <begin position="218"/>
        <end position="296"/>
    </location>
</feature>
<dbReference type="SMART" id="SM01372">
    <property type="entry name" value="E2F_TDP"/>
    <property type="match status" value="2"/>
</dbReference>
<feature type="region of interest" description="Disordered" evidence="6">
    <location>
        <begin position="22"/>
        <end position="48"/>
    </location>
</feature>
<dbReference type="Gene3D" id="1.10.10.10">
    <property type="entry name" value="Winged helix-like DNA-binding domain superfamily/Winged helix DNA-binding domain"/>
    <property type="match status" value="2"/>
</dbReference>
<keyword evidence="4 5" id="KW-0804">Transcription</keyword>
<keyword evidence="5" id="KW-0539">Nucleus</keyword>
<comment type="similarity">
    <text evidence="1 5">Belongs to the E2F/DP family.</text>
</comment>
<feature type="domain" description="E2F/DP family winged-helix DNA-binding" evidence="7">
    <location>
        <begin position="106"/>
        <end position="171"/>
    </location>
</feature>
<keyword evidence="2 5" id="KW-0805">Transcription regulation</keyword>
<protein>
    <recommendedName>
        <fullName evidence="7">E2F/DP family winged-helix DNA-binding domain-containing protein</fullName>
    </recommendedName>
</protein>
<evidence type="ECO:0000256" key="1">
    <source>
        <dbReference type="ARBA" id="ARBA00010940"/>
    </source>
</evidence>
<proteinExistence type="inferred from homology"/>
<dbReference type="EMBL" id="BRXX01000034">
    <property type="protein sequence ID" value="GMH84212.1"/>
    <property type="molecule type" value="Genomic_DNA"/>
</dbReference>
<dbReference type="InterPro" id="IPR003316">
    <property type="entry name" value="E2F_WHTH_DNA-bd_dom"/>
</dbReference>
<evidence type="ECO:0000256" key="5">
    <source>
        <dbReference type="RuleBase" id="RU003796"/>
    </source>
</evidence>
<evidence type="ECO:0000313" key="8">
    <source>
        <dbReference type="EMBL" id="GMH84212.1"/>
    </source>
</evidence>
<dbReference type="SUPFAM" id="SSF46785">
    <property type="entry name" value="Winged helix' DNA-binding domain"/>
    <property type="match status" value="2"/>
</dbReference>
<dbReference type="AlphaFoldDB" id="A0A9W7EMR2"/>
<dbReference type="InterPro" id="IPR015633">
    <property type="entry name" value="E2F"/>
</dbReference>
<keyword evidence="3 5" id="KW-0238">DNA-binding</keyword>
<dbReference type="Proteomes" id="UP001165160">
    <property type="component" value="Unassembled WGS sequence"/>
</dbReference>
<evidence type="ECO:0000313" key="9">
    <source>
        <dbReference type="Proteomes" id="UP001165160"/>
    </source>
</evidence>
<keyword evidence="9" id="KW-1185">Reference proteome</keyword>
<feature type="compositionally biased region" description="Polar residues" evidence="6">
    <location>
        <begin position="90"/>
        <end position="105"/>
    </location>
</feature>
<evidence type="ECO:0000256" key="2">
    <source>
        <dbReference type="ARBA" id="ARBA00023015"/>
    </source>
</evidence>
<dbReference type="GO" id="GO:0000978">
    <property type="term" value="F:RNA polymerase II cis-regulatory region sequence-specific DNA binding"/>
    <property type="evidence" value="ECO:0007669"/>
    <property type="project" value="InterPro"/>
</dbReference>
<sequence>MFAFSPLQISSPLNPTLRVTSSTRLSRAPPSYPMLSPSTTYSTSLPDHTPSRLLATGVLLDMMRSNPVQVDVDMMAETKTSQKKRKHNNENTAPNTSTTPKTSYSRASKSLGLLTLSFLSLSSGENSRIISVDKSAVRLGVERRRVYDVVNILSSLSILVRVGKNTYENLGTSHLPQKLLQMKYQEIKFRGGDYGKWVREGVIREEEIEEVKEAGVREELKSLGSLLRQFLVLFLLSPPSTSFTLSTAASLVLGANGESEKGGKTKVRRLYDIANVCCSLGIVEKGGERKNEFRLC</sequence>
<accession>A0A9W7EMR2</accession>
<organism evidence="8 9">
    <name type="scientific">Triparma verrucosa</name>
    <dbReference type="NCBI Taxonomy" id="1606542"/>
    <lineage>
        <taxon>Eukaryota</taxon>
        <taxon>Sar</taxon>
        <taxon>Stramenopiles</taxon>
        <taxon>Ochrophyta</taxon>
        <taxon>Bolidophyceae</taxon>
        <taxon>Parmales</taxon>
        <taxon>Triparmaceae</taxon>
        <taxon>Triparma</taxon>
    </lineage>
</organism>
<dbReference type="InterPro" id="IPR036388">
    <property type="entry name" value="WH-like_DNA-bd_sf"/>
</dbReference>
<dbReference type="PANTHER" id="PTHR12081">
    <property type="entry name" value="TRANSCRIPTION FACTOR E2F"/>
    <property type="match status" value="1"/>
</dbReference>
<feature type="compositionally biased region" description="Low complexity" evidence="6">
    <location>
        <begin position="33"/>
        <end position="46"/>
    </location>
</feature>
<dbReference type="GO" id="GO:0000981">
    <property type="term" value="F:DNA-binding transcription factor activity, RNA polymerase II-specific"/>
    <property type="evidence" value="ECO:0007669"/>
    <property type="project" value="TreeGrafter"/>
</dbReference>
<feature type="region of interest" description="Disordered" evidence="6">
    <location>
        <begin position="78"/>
        <end position="105"/>
    </location>
</feature>
<dbReference type="PANTHER" id="PTHR12081:SF7">
    <property type="entry name" value="TRANSCRIPTION FACTOR EFL-3"/>
    <property type="match status" value="1"/>
</dbReference>
<comment type="subcellular location">
    <subcellularLocation>
        <location evidence="5">Nucleus</location>
    </subcellularLocation>
</comment>
<evidence type="ECO:0000256" key="3">
    <source>
        <dbReference type="ARBA" id="ARBA00023125"/>
    </source>
</evidence>
<evidence type="ECO:0000256" key="6">
    <source>
        <dbReference type="SAM" id="MobiDB-lite"/>
    </source>
</evidence>
<dbReference type="InterPro" id="IPR036390">
    <property type="entry name" value="WH_DNA-bd_sf"/>
</dbReference>
<name>A0A9W7EMR2_9STRA</name>